<comment type="catalytic activity">
    <reaction evidence="5">
        <text>glucuronate acceptor + UDP-alpha-D-glucuronate = acceptor beta-D-glucuronoside + UDP + H(+)</text>
        <dbReference type="Rhea" id="RHEA:21032"/>
        <dbReference type="ChEBI" id="CHEBI:15378"/>
        <dbReference type="ChEBI" id="CHEBI:58052"/>
        <dbReference type="ChEBI" id="CHEBI:58223"/>
        <dbReference type="ChEBI" id="CHEBI:132367"/>
        <dbReference type="ChEBI" id="CHEBI:132368"/>
        <dbReference type="EC" id="2.4.1.17"/>
    </reaction>
</comment>
<comment type="subcellular location">
    <subcellularLocation>
        <location evidence="5">Membrane</location>
        <topology evidence="5">Single-pass membrane protein</topology>
    </subcellularLocation>
</comment>
<protein>
    <recommendedName>
        <fullName evidence="5">UDP-glucuronosyltransferase</fullName>
        <ecNumber evidence="5">2.4.1.17</ecNumber>
    </recommendedName>
</protein>
<dbReference type="GeneID" id="113464418"/>
<proteinExistence type="inferred from homology"/>
<evidence type="ECO:0000256" key="5">
    <source>
        <dbReference type="RuleBase" id="RU362059"/>
    </source>
</evidence>
<dbReference type="SUPFAM" id="SSF53756">
    <property type="entry name" value="UDP-Glycosyltransferase/glycogen phosphorylase"/>
    <property type="match status" value="1"/>
</dbReference>
<keyword evidence="6" id="KW-1185">Reference proteome</keyword>
<evidence type="ECO:0000256" key="4">
    <source>
        <dbReference type="RuleBase" id="RU003718"/>
    </source>
</evidence>
<dbReference type="RefSeq" id="XP_026669813.1">
    <property type="nucleotide sequence ID" value="XM_026814012.1"/>
</dbReference>
<dbReference type="GO" id="GO:0016020">
    <property type="term" value="C:membrane"/>
    <property type="evidence" value="ECO:0007669"/>
    <property type="project" value="UniProtKB-SubCell"/>
</dbReference>
<dbReference type="InterPro" id="IPR002213">
    <property type="entry name" value="UDP_glucos_trans"/>
</dbReference>
<dbReference type="GO" id="GO:0015020">
    <property type="term" value="F:glucuronosyltransferase activity"/>
    <property type="evidence" value="ECO:0007669"/>
    <property type="project" value="UniProtKB-EC"/>
</dbReference>
<evidence type="ECO:0000313" key="6">
    <source>
        <dbReference type="Proteomes" id="UP000694925"/>
    </source>
</evidence>
<accession>A0AAJ7S2N6</accession>
<evidence type="ECO:0000256" key="3">
    <source>
        <dbReference type="ARBA" id="ARBA00022679"/>
    </source>
</evidence>
<dbReference type="Pfam" id="PF00201">
    <property type="entry name" value="UDPGT"/>
    <property type="match status" value="1"/>
</dbReference>
<feature type="non-terminal residue" evidence="7">
    <location>
        <position position="119"/>
    </location>
</feature>
<dbReference type="Proteomes" id="UP000694925">
    <property type="component" value="Unplaced"/>
</dbReference>
<evidence type="ECO:0000256" key="1">
    <source>
        <dbReference type="ARBA" id="ARBA00009995"/>
    </source>
</evidence>
<evidence type="ECO:0000313" key="7">
    <source>
        <dbReference type="RefSeq" id="XP_026669813.1"/>
    </source>
</evidence>
<reference evidence="7" key="1">
    <citation type="submission" date="2025-08" db="UniProtKB">
        <authorList>
            <consortium name="RefSeq"/>
        </authorList>
    </citation>
    <scope>IDENTIFICATION</scope>
    <source>
        <tissue evidence="7">Whole body</tissue>
    </source>
</reference>
<dbReference type="PANTHER" id="PTHR48043:SF145">
    <property type="entry name" value="FI06409P-RELATED"/>
    <property type="match status" value="1"/>
</dbReference>
<gene>
    <name evidence="7" type="primary">LOC113464418</name>
</gene>
<keyword evidence="2 4" id="KW-0328">Glycosyltransferase</keyword>
<evidence type="ECO:0000256" key="2">
    <source>
        <dbReference type="ARBA" id="ARBA00022676"/>
    </source>
</evidence>
<organism evidence="6 7">
    <name type="scientific">Ceratina calcarata</name>
    <dbReference type="NCBI Taxonomy" id="156304"/>
    <lineage>
        <taxon>Eukaryota</taxon>
        <taxon>Metazoa</taxon>
        <taxon>Ecdysozoa</taxon>
        <taxon>Arthropoda</taxon>
        <taxon>Hexapoda</taxon>
        <taxon>Insecta</taxon>
        <taxon>Pterygota</taxon>
        <taxon>Neoptera</taxon>
        <taxon>Endopterygota</taxon>
        <taxon>Hymenoptera</taxon>
        <taxon>Apocrita</taxon>
        <taxon>Aculeata</taxon>
        <taxon>Apoidea</taxon>
        <taxon>Anthophila</taxon>
        <taxon>Apidae</taxon>
        <taxon>Ceratina</taxon>
        <taxon>Zadontomerus</taxon>
    </lineage>
</organism>
<keyword evidence="3 4" id="KW-0808">Transferase</keyword>
<comment type="similarity">
    <text evidence="1 4">Belongs to the UDP-glycosyltransferase family.</text>
</comment>
<name>A0AAJ7S2N6_9HYME</name>
<dbReference type="InterPro" id="IPR050271">
    <property type="entry name" value="UDP-glycosyltransferase"/>
</dbReference>
<dbReference type="CDD" id="cd03784">
    <property type="entry name" value="GT1_Gtf-like"/>
    <property type="match status" value="1"/>
</dbReference>
<dbReference type="KEGG" id="ccal:113464418"/>
<dbReference type="Gene3D" id="3.40.50.2000">
    <property type="entry name" value="Glycogen Phosphorylase B"/>
    <property type="match status" value="1"/>
</dbReference>
<dbReference type="PANTHER" id="PTHR48043">
    <property type="entry name" value="EG:EG0003.4 PROTEIN-RELATED"/>
    <property type="match status" value="1"/>
</dbReference>
<dbReference type="PROSITE" id="PS00375">
    <property type="entry name" value="UDPGT"/>
    <property type="match status" value="1"/>
</dbReference>
<dbReference type="AlphaFoldDB" id="A0AAJ7S2N6"/>
<sequence length="119" mass="13424">MNESTQGFVYFTFGSMVKIESMPRHYLEIFYKSLANIAPIRVLLKIAKPDELPPGLSSNVHVLTWLPQVKVLKHPNLKAFITHGGLMGTQEAIHYGVPLLGIPLFADQFTNIETYVRLN</sequence>
<dbReference type="InterPro" id="IPR035595">
    <property type="entry name" value="UDP_glycos_trans_CS"/>
</dbReference>
<dbReference type="EC" id="2.4.1.17" evidence="5"/>